<organism evidence="2 3">
    <name type="scientific">Enhydrobacter aerosaccus</name>
    <dbReference type="NCBI Taxonomy" id="225324"/>
    <lineage>
        <taxon>Bacteria</taxon>
        <taxon>Pseudomonadati</taxon>
        <taxon>Pseudomonadota</taxon>
        <taxon>Alphaproteobacteria</taxon>
        <taxon>Hyphomicrobiales</taxon>
        <taxon>Enhydrobacter</taxon>
    </lineage>
</organism>
<gene>
    <name evidence="2" type="ORF">SAMN02745126_05214</name>
</gene>
<evidence type="ECO:0000313" key="2">
    <source>
        <dbReference type="EMBL" id="SKA32319.1"/>
    </source>
</evidence>
<accession>A0A1T4SVX9</accession>
<feature type="domain" description="Autotransporter" evidence="1">
    <location>
        <begin position="856"/>
        <end position="1140"/>
    </location>
</feature>
<evidence type="ECO:0000313" key="3">
    <source>
        <dbReference type="Proteomes" id="UP000190092"/>
    </source>
</evidence>
<dbReference type="Gene3D" id="2.40.128.130">
    <property type="entry name" value="Autotransporter beta-domain"/>
    <property type="match status" value="1"/>
</dbReference>
<dbReference type="AlphaFoldDB" id="A0A1T4SVX9"/>
<dbReference type="InterPro" id="IPR005546">
    <property type="entry name" value="Autotransporte_beta"/>
</dbReference>
<proteinExistence type="predicted"/>
<dbReference type="Pfam" id="PF03797">
    <property type="entry name" value="Autotransporter"/>
    <property type="match status" value="1"/>
</dbReference>
<dbReference type="SUPFAM" id="SSF103515">
    <property type="entry name" value="Autotransporter"/>
    <property type="match status" value="1"/>
</dbReference>
<dbReference type="EMBL" id="FUWJ01000010">
    <property type="protein sequence ID" value="SKA32319.1"/>
    <property type="molecule type" value="Genomic_DNA"/>
</dbReference>
<evidence type="ECO:0000259" key="1">
    <source>
        <dbReference type="PROSITE" id="PS51208"/>
    </source>
</evidence>
<dbReference type="SMART" id="SM00869">
    <property type="entry name" value="Autotransporter"/>
    <property type="match status" value="1"/>
</dbReference>
<keyword evidence="3" id="KW-1185">Reference proteome</keyword>
<reference evidence="3" key="1">
    <citation type="submission" date="2017-02" db="EMBL/GenBank/DDBJ databases">
        <authorList>
            <person name="Varghese N."/>
            <person name="Submissions S."/>
        </authorList>
    </citation>
    <scope>NUCLEOTIDE SEQUENCE [LARGE SCALE GENOMIC DNA]</scope>
    <source>
        <strain evidence="3">ATCC 27094</strain>
    </source>
</reference>
<dbReference type="InterPro" id="IPR036709">
    <property type="entry name" value="Autotransporte_beta_dom_sf"/>
</dbReference>
<sequence>MFECGWGDRLRARVERAPAVAALVLFCGVPLVAHGQTSQPQSIPLQLLQQNTDSNWALGINVGINGGAPQLYLFDTGSSLFNAVYNQSWWPGFTPTNSPSTGNTPASTVAGGSAFKYCYGANPNSCTGYQGNIVQATTLNFYTPPTLGAVQTLAATLSASPGYQINAVYNHYDSGTATLVAGATSPPIRDTFYGTFGASDFADQQSANYHPGGVLGQTIVDNVTQGYVVSANGQTNPVTGSGNAPQQANGQNVMLAGIQQKVTTCSPCVTVGLTPQMLGQFAPINPGSSTNPTGLVPWATGAATYAFPNPYGGATGNNSSKEFGANYIVNLTNAQTASATRGLLDTGTLDLTLANSLNGGNTSSGTLTVLGATTSGTAVSGLTTTSMVLNTSSPITYNATVSTASTNTIGISFFLQNSVLFDLGNQAVGYTPFFVTDTNLTTTASGPLVVDGSNIPIGVAGVISGPGGVSVGSGGALQLSATNTYMGVTTIAGKSGSTPAGLLYVAGPGSIGSSSGIVNNGVLDISRAWAPVGIQALSGAGWVALGGQNLTINAANGTFSGTISDSFPVGNAALGDVPDLGSFPGTGGSVTIAGGVQTLSGTNTYTGLTTVSGGQLVLNGSVARDVFVGTAGALSGTGTIGRDLFNAGIVSPGTLSSPLTVQGSYTQAAGGVYYTVVNAAGQSSQLAVGGTANLQGGTVLVGATPGSYAPRTTYTILKATGGVTGAFSSAFSSSPFLVPSLSYDANDVYLTLQAGNFGIAAQTPTQAAVAAVLNASAATASGDFANVIGVLTSLSPAQVSAALTSLSGQNYAAFSSSMMQGARLFMDNFQSQAGGSSRGGGKVALAEACDIACDVTEPAKWGAWGGGVGGFGTVGAGAGTGTVTYNLGGFAAGLDRRLNENFLAGVAVGYTSGQQWVGGFSGTGMSNTYQAALYGEYTDGPVYVDGLAGYAYSANQMWRTIAIPGLAVRTAQASTGANQVFGQVEGGYRFALGTKGENTVAPFARLQAYTGTQNGFSETGAQSLNLSVASQTSNSLRSVLGAQVNGAVDLGWREKLGLQIRLGWSHEYASTSLPVSATLAGAAGQSFTTYGVSPQRDGMLLGFAVGTAIADATSLYARYEGIVSGQDNSHAFTAGVRMTW</sequence>
<protein>
    <submittedName>
        <fullName evidence="2">Autotransporter-associated beta strand repeat-containing protein</fullName>
    </submittedName>
</protein>
<dbReference type="PROSITE" id="PS51208">
    <property type="entry name" value="AUTOTRANSPORTER"/>
    <property type="match status" value="1"/>
</dbReference>
<dbReference type="Proteomes" id="UP000190092">
    <property type="component" value="Unassembled WGS sequence"/>
</dbReference>
<name>A0A1T4SVX9_9HYPH</name>
<dbReference type="STRING" id="225324.SAMN02745126_05214"/>